<feature type="transmembrane region" description="Helical" evidence="3">
    <location>
        <begin position="1768"/>
        <end position="1789"/>
    </location>
</feature>
<gene>
    <name evidence="5" type="ORF">PLOB_00044298</name>
</gene>
<comment type="caution">
    <text evidence="5">The sequence shown here is derived from an EMBL/GenBank/DDBJ whole genome shotgun (WGS) entry which is preliminary data.</text>
</comment>
<proteinExistence type="predicted"/>
<evidence type="ECO:0000256" key="1">
    <source>
        <dbReference type="ARBA" id="ARBA00022729"/>
    </source>
</evidence>
<dbReference type="InterPro" id="IPR053211">
    <property type="entry name" value="DNA_repair-toleration"/>
</dbReference>
<feature type="transmembrane region" description="Helical" evidence="3">
    <location>
        <begin position="1000"/>
        <end position="1025"/>
    </location>
</feature>
<feature type="transmembrane region" description="Helical" evidence="3">
    <location>
        <begin position="736"/>
        <end position="754"/>
    </location>
</feature>
<protein>
    <recommendedName>
        <fullName evidence="4">Leucine-rich repeat-containing N-terminal plant-type domain-containing protein</fullName>
    </recommendedName>
</protein>
<evidence type="ECO:0000256" key="3">
    <source>
        <dbReference type="SAM" id="Phobius"/>
    </source>
</evidence>
<feature type="transmembrane region" description="Helical" evidence="3">
    <location>
        <begin position="2001"/>
        <end position="2020"/>
    </location>
</feature>
<keyword evidence="3" id="KW-1133">Transmembrane helix</keyword>
<dbReference type="InterPro" id="IPR013210">
    <property type="entry name" value="LRR_N_plant-typ"/>
</dbReference>
<accession>A0ABN8PJB8</accession>
<feature type="domain" description="Leucine-rich repeat-containing N-terminal plant-type" evidence="4">
    <location>
        <begin position="28"/>
        <end position="68"/>
    </location>
</feature>
<feature type="transmembrane region" description="Helical" evidence="3">
    <location>
        <begin position="2049"/>
        <end position="2069"/>
    </location>
</feature>
<feature type="transmembrane region" description="Helical" evidence="3">
    <location>
        <begin position="1825"/>
        <end position="1849"/>
    </location>
</feature>
<feature type="transmembrane region" description="Helical" evidence="3">
    <location>
        <begin position="910"/>
        <end position="930"/>
    </location>
</feature>
<dbReference type="InterPro" id="IPR001611">
    <property type="entry name" value="Leu-rich_rpt"/>
</dbReference>
<feature type="transmembrane region" description="Helical" evidence="3">
    <location>
        <begin position="1727"/>
        <end position="1747"/>
    </location>
</feature>
<sequence>MEQEGPDCLKRIPQFSLYTLDTSFTPEKEKEVLQDIYKSTNGQQWYEASGWNSSTNEISHCFWYGITCHDNTSYVKSIVLPYNNLDGFLPSNIWKIRNLFSLCTLGNPRLQGRIGDFLFGNMSKLFIISFKTTSISGDIPKDIVKLTSLQFILGCPMNGKGFSGRLPENIGNMTELRGLCLGGSNLTGEIPGSISRLEKLYDLDIRNTPGMMHGDLNVIFAIPSLSYLYLSGLHLSGEMPRVLPKRFLQVGLTGNSISGRLPETFESNINLNVFNVANNQLVGDIPGDLLLLPNLQMVDVSQNQFSSINHGKPWPVNSSAAKTKYVSLAGNRNLLIHFQSFIELFTKKVDFVESPSILNVSFCDIKSPVLANLYYFETMSTCDMRGNNFYGPLPDFFEDFSLLTYFDVSSNNLTGSFPPGIQNLNSIQYLDISRNPFMREGNSASTSVYQPDFSRMIRPPEAENYTCPEGRLVFNNGRIRLDPTFYDYRYCICDADFYGDKGLCKKCMEGGTCHGKDFRETADLRPSIMKIGSGYWPSPEPNNVTHLVKCPIPSACNPSDSCTCKLNTSRKDTNSPSNRPQVLSLFTTCNHSCICHQGNTDRFCSRCLDGFYRLGGLCFRCKNGDLLYYYMFIPVFAVSFLALIWSYFYFNVRPLKWFVVTAIHFLLMLIMMLLEFLPAWFFKLNMVVFVLCMTSRGKAARTLISIAVFYIQTIDFMVSSFNVWPKKVIAAQGYLSSYWNLYFPSLSCDLPLLFTPVGKFAFLLLLPLACLIMVGAYFIVMLAFQKFRPNTERMEMAHFKCRQTAFFCLSFSYFPIVKQTLSVLRPCHKDLDVLYIPSSPWIECTSYAYHSLITLGIVSIVVYVIGFPLMVISLMLLFFPKRSSMSPEDRKKLDVWLGPIYLPYKPKYQAFFEVVILLRRLILAIALSMIPSSSTLQTFVVWVVLIASALIHLILRPYDTSRRVKEIFTENVFEPLVLVVLSMSFMALRFSSLDGKNAVLFVWFVMVINTCVLIGLLVAIFYLLAWKVKIFGNGNETSRTTNCGGEDTSEEHANIGDEDGGKFPTLTSKGHNCLKRIEEFPLFTLDTTFTPVQEKDILLDIYKSTNGQQWYEASGWNSSSNEIFHCSWYGITCHNNTSYIKSIVLPYNNLDGFLPSNIWKIRNLFSLCTPGNPRLRGRIGDFLFGNMSKLLTISFNTASISGDIPKDIAKLTSLQNFLGCPMNGAGFSGRLPENIGNMTELRVLCLGGNGVTGEIPRSISRLEKLYDLDIRNTPGVMHGDLNVIFAIPSLSYLYLSGLHLSGEMPRVLPQRFLQVGLTGNSISGRLPETFESNINLNVINVANNQLVGDIPGDLLLLPNLQMVDVSQNQFSSINHGKPWPVNSSAAKTKYVSLAGNRNLLIHFQSFIELFTKTVDFVESPSILNVSFCDIKSPVLANLYHFETMSTCDMRGNNFYGPLPDFFEDFSLLTYFDVSTNNLTGSFPPGIQNLNSLQYLDISRNPFMREGNSASTSVYQPDFSRMIRPPEAENYTCPEGRLVFNNGRIRLDPTFYDYRYCICDAEFYGDKGLCKKCMEGGTCQGKDFRETVDLRPSIMKIGSGYWPSPEPNNVTHLVKCPIPSACNPSDSCTCELNTSRKDTNSPSNRPQVLSLFTTCNHSCICHQGNTDRFCSRCLDGFYRLGGLCFQCKKGDQLYYYMFIPVFAVSFLALIWSYFYFNVRPLKWFVVTAIHFLLMLIMMILEFLPAWFFKLNMVVFVLCMTSRGKAARTLISIAVFYIQTIDFMVSSFNVWPKKVIAAQGYLSSYWNLYFPSLSCDLPLLFTPVGKFAFLLLLPLACLIMVGAYFIVMLAFQKFRPNTERMEMAHFKCRQTAFFCLSFSYFPIVKQTLSVLRPCHKDLDVLYMPSSPWIECTSYAYHSLITLGIVSIVVYVIGFPLMVIFLMLLFFPKRSSMSPEDRKKLDVWLGPIYLPYKPKYQAFFEFVMLLRRLILAFALSMIPSSSTLQTFVVWVVLIASALIHLILRPYDTSRRVGEADREHGWSKVKEIFTENVFEPLVLVVLSMSFMVLRFSSLDGKNAVLFVWFVMVINACVLIGLLVTIFYLLAWKVKIFGNG</sequence>
<feature type="transmembrane region" description="Helical" evidence="3">
    <location>
        <begin position="760"/>
        <end position="784"/>
    </location>
</feature>
<dbReference type="PANTHER" id="PTHR48060:SF24">
    <property type="entry name" value="NON-SPECIFIC SERINE_THREONINE PROTEIN KINASE"/>
    <property type="match status" value="1"/>
</dbReference>
<feature type="transmembrane region" description="Helical" evidence="3">
    <location>
        <begin position="936"/>
        <end position="955"/>
    </location>
</feature>
<feature type="transmembrane region" description="Helical" evidence="3">
    <location>
        <begin position="967"/>
        <end position="988"/>
    </location>
</feature>
<feature type="region of interest" description="Disordered" evidence="2">
    <location>
        <begin position="1039"/>
        <end position="1061"/>
    </location>
</feature>
<dbReference type="InterPro" id="IPR032675">
    <property type="entry name" value="LRR_dom_sf"/>
</dbReference>
<keyword evidence="3" id="KW-0812">Transmembrane</keyword>
<feature type="transmembrane region" description="Helical" evidence="3">
    <location>
        <begin position="1692"/>
        <end position="1715"/>
    </location>
</feature>
<dbReference type="Pfam" id="PF00560">
    <property type="entry name" value="LRR_1"/>
    <property type="match status" value="2"/>
</dbReference>
<dbReference type="CDD" id="cd00055">
    <property type="entry name" value="EGF_Lam"/>
    <property type="match status" value="1"/>
</dbReference>
<feature type="transmembrane region" description="Helical" evidence="3">
    <location>
        <begin position="627"/>
        <end position="650"/>
    </location>
</feature>
<dbReference type="Pfam" id="PF08263">
    <property type="entry name" value="LRRNT_2"/>
    <property type="match status" value="2"/>
</dbReference>
<keyword evidence="1" id="KW-0732">Signal</keyword>
<dbReference type="EMBL" id="CALNXK010000075">
    <property type="protein sequence ID" value="CAH3145004.1"/>
    <property type="molecule type" value="Genomic_DNA"/>
</dbReference>
<evidence type="ECO:0000259" key="4">
    <source>
        <dbReference type="Pfam" id="PF08263"/>
    </source>
</evidence>
<feature type="transmembrane region" description="Helical" evidence="3">
    <location>
        <begin position="847"/>
        <end position="880"/>
    </location>
</feature>
<feature type="transmembrane region" description="Helical" evidence="3">
    <location>
        <begin position="2075"/>
        <end position="2102"/>
    </location>
</feature>
<keyword evidence="3" id="KW-0472">Membrane</keyword>
<evidence type="ECO:0000313" key="6">
    <source>
        <dbReference type="Proteomes" id="UP001159405"/>
    </source>
</evidence>
<keyword evidence="6" id="KW-1185">Reference proteome</keyword>
<organism evidence="5 6">
    <name type="scientific">Porites lobata</name>
    <dbReference type="NCBI Taxonomy" id="104759"/>
    <lineage>
        <taxon>Eukaryota</taxon>
        <taxon>Metazoa</taxon>
        <taxon>Cnidaria</taxon>
        <taxon>Anthozoa</taxon>
        <taxon>Hexacorallia</taxon>
        <taxon>Scleractinia</taxon>
        <taxon>Fungiina</taxon>
        <taxon>Poritidae</taxon>
        <taxon>Porites</taxon>
    </lineage>
</organism>
<evidence type="ECO:0000256" key="2">
    <source>
        <dbReference type="SAM" id="MobiDB-lite"/>
    </source>
</evidence>
<dbReference type="PANTHER" id="PTHR48060">
    <property type="entry name" value="DNA DAMAGE-REPAIR/TOLERATION PROTEIN DRT100"/>
    <property type="match status" value="1"/>
</dbReference>
<feature type="domain" description="Leucine-rich repeat-containing N-terminal plant-type" evidence="4">
    <location>
        <begin position="1093"/>
        <end position="1133"/>
    </location>
</feature>
<feature type="transmembrane region" description="Helical" evidence="3">
    <location>
        <begin position="657"/>
        <end position="682"/>
    </location>
</feature>
<name>A0ABN8PJB8_9CNID</name>
<dbReference type="InterPro" id="IPR002049">
    <property type="entry name" value="LE_dom"/>
</dbReference>
<reference evidence="5 6" key="1">
    <citation type="submission" date="2022-05" db="EMBL/GenBank/DDBJ databases">
        <authorList>
            <consortium name="Genoscope - CEA"/>
            <person name="William W."/>
        </authorList>
    </citation>
    <scope>NUCLEOTIDE SEQUENCE [LARGE SCALE GENOMIC DNA]</scope>
</reference>
<dbReference type="Gene3D" id="3.80.10.10">
    <property type="entry name" value="Ribonuclease Inhibitor"/>
    <property type="match status" value="5"/>
</dbReference>
<dbReference type="SUPFAM" id="SSF52058">
    <property type="entry name" value="L domain-like"/>
    <property type="match status" value="2"/>
</dbReference>
<feature type="non-terminal residue" evidence="5">
    <location>
        <position position="2111"/>
    </location>
</feature>
<feature type="compositionally biased region" description="Basic and acidic residues" evidence="2">
    <location>
        <begin position="1050"/>
        <end position="1061"/>
    </location>
</feature>
<feature type="transmembrane region" description="Helical" evidence="3">
    <location>
        <begin position="1911"/>
        <end position="1944"/>
    </location>
</feature>
<evidence type="ECO:0000313" key="5">
    <source>
        <dbReference type="EMBL" id="CAH3145004.1"/>
    </source>
</evidence>
<feature type="transmembrane region" description="Helical" evidence="3">
    <location>
        <begin position="702"/>
        <end position="724"/>
    </location>
</feature>
<dbReference type="Proteomes" id="UP001159405">
    <property type="component" value="Unassembled WGS sequence"/>
</dbReference>